<dbReference type="FunFam" id="3.40.50.300:FF:001025">
    <property type="entry name" value="ATPase family, AAA domain-containing 2B"/>
    <property type="match status" value="1"/>
</dbReference>
<keyword evidence="5" id="KW-0175">Coiled coil</keyword>
<dbReference type="Gene3D" id="1.10.8.60">
    <property type="match status" value="1"/>
</dbReference>
<dbReference type="FunFam" id="1.10.8.60:FF:000022">
    <property type="entry name" value="Fidgetin like 1"/>
    <property type="match status" value="1"/>
</dbReference>
<comment type="similarity">
    <text evidence="2 6">Belongs to the AAA ATPase family.</text>
</comment>
<dbReference type="GO" id="GO:0016887">
    <property type="term" value="F:ATP hydrolysis activity"/>
    <property type="evidence" value="ECO:0007669"/>
    <property type="project" value="InterPro"/>
</dbReference>
<dbReference type="EMBL" id="JH992978">
    <property type="protein sequence ID" value="EKX50526.1"/>
    <property type="molecule type" value="Genomic_DNA"/>
</dbReference>
<dbReference type="GO" id="GO:0009507">
    <property type="term" value="C:chloroplast"/>
    <property type="evidence" value="ECO:0007669"/>
    <property type="project" value="UniProtKB-SubCell"/>
</dbReference>
<dbReference type="EnsemblProtists" id="EKX50526">
    <property type="protein sequence ID" value="EKX50526"/>
    <property type="gene ID" value="GUITHDRAFT_66857"/>
</dbReference>
<evidence type="ECO:0000256" key="2">
    <source>
        <dbReference type="ARBA" id="ARBA00006914"/>
    </source>
</evidence>
<name>L1JPK6_GUITC</name>
<dbReference type="OMA" id="RSQNEHE"/>
<reference evidence="8 10" key="1">
    <citation type="journal article" date="2012" name="Nature">
        <title>Algal genomes reveal evolutionary mosaicism and the fate of nucleomorphs.</title>
        <authorList>
            <consortium name="DOE Joint Genome Institute"/>
            <person name="Curtis B.A."/>
            <person name="Tanifuji G."/>
            <person name="Burki F."/>
            <person name="Gruber A."/>
            <person name="Irimia M."/>
            <person name="Maruyama S."/>
            <person name="Arias M.C."/>
            <person name="Ball S.G."/>
            <person name="Gile G.H."/>
            <person name="Hirakawa Y."/>
            <person name="Hopkins J.F."/>
            <person name="Kuo A."/>
            <person name="Rensing S.A."/>
            <person name="Schmutz J."/>
            <person name="Symeonidi A."/>
            <person name="Elias M."/>
            <person name="Eveleigh R.J."/>
            <person name="Herman E.K."/>
            <person name="Klute M.J."/>
            <person name="Nakayama T."/>
            <person name="Obornik M."/>
            <person name="Reyes-Prieto A."/>
            <person name="Armbrust E.V."/>
            <person name="Aves S.J."/>
            <person name="Beiko R.G."/>
            <person name="Coutinho P."/>
            <person name="Dacks J.B."/>
            <person name="Durnford D.G."/>
            <person name="Fast N.M."/>
            <person name="Green B.R."/>
            <person name="Grisdale C.J."/>
            <person name="Hempel F."/>
            <person name="Henrissat B."/>
            <person name="Hoppner M.P."/>
            <person name="Ishida K."/>
            <person name="Kim E."/>
            <person name="Koreny L."/>
            <person name="Kroth P.G."/>
            <person name="Liu Y."/>
            <person name="Malik S.B."/>
            <person name="Maier U.G."/>
            <person name="McRose D."/>
            <person name="Mock T."/>
            <person name="Neilson J.A."/>
            <person name="Onodera N.T."/>
            <person name="Poole A.M."/>
            <person name="Pritham E.J."/>
            <person name="Richards T.A."/>
            <person name="Rocap G."/>
            <person name="Roy S.W."/>
            <person name="Sarai C."/>
            <person name="Schaack S."/>
            <person name="Shirato S."/>
            <person name="Slamovits C.H."/>
            <person name="Spencer D.F."/>
            <person name="Suzuki S."/>
            <person name="Worden A.Z."/>
            <person name="Zauner S."/>
            <person name="Barry K."/>
            <person name="Bell C."/>
            <person name="Bharti A.K."/>
            <person name="Crow J.A."/>
            <person name="Grimwood J."/>
            <person name="Kramer R."/>
            <person name="Lindquist E."/>
            <person name="Lucas S."/>
            <person name="Salamov A."/>
            <person name="McFadden G.I."/>
            <person name="Lane C.E."/>
            <person name="Keeling P.J."/>
            <person name="Gray M.W."/>
            <person name="Grigoriev I.V."/>
            <person name="Archibald J.M."/>
        </authorList>
    </citation>
    <scope>NUCLEOTIDE SEQUENCE</scope>
    <source>
        <strain evidence="8 10">CCMP2712</strain>
    </source>
</reference>
<feature type="domain" description="AAA+ ATPase" evidence="7">
    <location>
        <begin position="53"/>
        <end position="189"/>
    </location>
</feature>
<dbReference type="GeneID" id="17307091"/>
<keyword evidence="3 6" id="KW-0547">Nucleotide-binding</keyword>
<dbReference type="Gene3D" id="3.40.50.300">
    <property type="entry name" value="P-loop containing nucleotide triphosphate hydrolases"/>
    <property type="match status" value="1"/>
</dbReference>
<dbReference type="STRING" id="905079.L1JPK6"/>
<organism evidence="8">
    <name type="scientific">Guillardia theta (strain CCMP2712)</name>
    <name type="common">Cryptophyte</name>
    <dbReference type="NCBI Taxonomy" id="905079"/>
    <lineage>
        <taxon>Eukaryota</taxon>
        <taxon>Cryptophyceae</taxon>
        <taxon>Pyrenomonadales</taxon>
        <taxon>Geminigeraceae</taxon>
        <taxon>Guillardia</taxon>
    </lineage>
</organism>
<reference evidence="9" key="3">
    <citation type="submission" date="2015-06" db="UniProtKB">
        <authorList>
            <consortium name="EnsemblProtists"/>
        </authorList>
    </citation>
    <scope>IDENTIFICATION</scope>
</reference>
<evidence type="ECO:0000256" key="4">
    <source>
        <dbReference type="ARBA" id="ARBA00022840"/>
    </source>
</evidence>
<dbReference type="InterPro" id="IPR041569">
    <property type="entry name" value="AAA_lid_3"/>
</dbReference>
<evidence type="ECO:0000259" key="7">
    <source>
        <dbReference type="SMART" id="SM00382"/>
    </source>
</evidence>
<dbReference type="Proteomes" id="UP000011087">
    <property type="component" value="Unassembled WGS sequence"/>
</dbReference>
<evidence type="ECO:0000313" key="8">
    <source>
        <dbReference type="EMBL" id="EKX50526.1"/>
    </source>
</evidence>
<dbReference type="SUPFAM" id="SSF52540">
    <property type="entry name" value="P-loop containing nucleoside triphosphate hydrolases"/>
    <property type="match status" value="1"/>
</dbReference>
<keyword evidence="4 6" id="KW-0067">ATP-binding</keyword>
<evidence type="ECO:0000313" key="9">
    <source>
        <dbReference type="EnsemblProtists" id="EKX50526"/>
    </source>
</evidence>
<evidence type="ECO:0000256" key="6">
    <source>
        <dbReference type="RuleBase" id="RU003651"/>
    </source>
</evidence>
<dbReference type="AlphaFoldDB" id="L1JPK6"/>
<dbReference type="PROSITE" id="PS00674">
    <property type="entry name" value="AAA"/>
    <property type="match status" value="1"/>
</dbReference>
<dbReference type="InterPro" id="IPR003593">
    <property type="entry name" value="AAA+_ATPase"/>
</dbReference>
<dbReference type="PaxDb" id="55529-EKX50526"/>
<gene>
    <name evidence="8" type="ORF">GUITHDRAFT_66857</name>
</gene>
<evidence type="ECO:0000256" key="5">
    <source>
        <dbReference type="ARBA" id="ARBA00023054"/>
    </source>
</evidence>
<dbReference type="GO" id="GO:0005524">
    <property type="term" value="F:ATP binding"/>
    <property type="evidence" value="ECO:0007669"/>
    <property type="project" value="UniProtKB-KW"/>
</dbReference>
<dbReference type="InterPro" id="IPR003960">
    <property type="entry name" value="ATPase_AAA_CS"/>
</dbReference>
<dbReference type="PANTHER" id="PTHR23074">
    <property type="entry name" value="AAA DOMAIN-CONTAINING"/>
    <property type="match status" value="1"/>
</dbReference>
<dbReference type="KEGG" id="gtt:GUITHDRAFT_66857"/>
<dbReference type="eggNOG" id="KOG0740">
    <property type="taxonomic scope" value="Eukaryota"/>
</dbReference>
<dbReference type="HOGENOM" id="CLU_000688_21_14_1"/>
<dbReference type="RefSeq" id="XP_005837506.1">
    <property type="nucleotide sequence ID" value="XM_005837449.1"/>
</dbReference>
<dbReference type="InterPro" id="IPR050304">
    <property type="entry name" value="MT-severing_AAA_ATPase"/>
</dbReference>
<evidence type="ECO:0000313" key="10">
    <source>
        <dbReference type="Proteomes" id="UP000011087"/>
    </source>
</evidence>
<accession>L1JPK6</accession>
<dbReference type="OrthoDB" id="10251136at2759"/>
<dbReference type="SMART" id="SM00382">
    <property type="entry name" value="AAA"/>
    <property type="match status" value="1"/>
</dbReference>
<evidence type="ECO:0000256" key="1">
    <source>
        <dbReference type="ARBA" id="ARBA00004229"/>
    </source>
</evidence>
<dbReference type="PANTHER" id="PTHR23074:SF17">
    <property type="entry name" value="FIDGETIN-LIKE PROTEIN 1"/>
    <property type="match status" value="1"/>
</dbReference>
<comment type="subcellular location">
    <subcellularLocation>
        <location evidence="1">Plastid</location>
        <location evidence="1">Chloroplast</location>
    </subcellularLocation>
</comment>
<reference evidence="10" key="2">
    <citation type="submission" date="2012-11" db="EMBL/GenBank/DDBJ databases">
        <authorList>
            <person name="Kuo A."/>
            <person name="Curtis B.A."/>
            <person name="Tanifuji G."/>
            <person name="Burki F."/>
            <person name="Gruber A."/>
            <person name="Irimia M."/>
            <person name="Maruyama S."/>
            <person name="Arias M.C."/>
            <person name="Ball S.G."/>
            <person name="Gile G.H."/>
            <person name="Hirakawa Y."/>
            <person name="Hopkins J.F."/>
            <person name="Rensing S.A."/>
            <person name="Schmutz J."/>
            <person name="Symeonidi A."/>
            <person name="Elias M."/>
            <person name="Eveleigh R.J."/>
            <person name="Herman E.K."/>
            <person name="Klute M.J."/>
            <person name="Nakayama T."/>
            <person name="Obornik M."/>
            <person name="Reyes-Prieto A."/>
            <person name="Armbrust E.V."/>
            <person name="Aves S.J."/>
            <person name="Beiko R.G."/>
            <person name="Coutinho P."/>
            <person name="Dacks J.B."/>
            <person name="Durnford D.G."/>
            <person name="Fast N.M."/>
            <person name="Green B.R."/>
            <person name="Grisdale C."/>
            <person name="Hempe F."/>
            <person name="Henrissat B."/>
            <person name="Hoppner M.P."/>
            <person name="Ishida K.-I."/>
            <person name="Kim E."/>
            <person name="Koreny L."/>
            <person name="Kroth P.G."/>
            <person name="Liu Y."/>
            <person name="Malik S.-B."/>
            <person name="Maier U.G."/>
            <person name="McRose D."/>
            <person name="Mock T."/>
            <person name="Neilson J.A."/>
            <person name="Onodera N.T."/>
            <person name="Poole A.M."/>
            <person name="Pritham E.J."/>
            <person name="Richards T.A."/>
            <person name="Rocap G."/>
            <person name="Roy S.W."/>
            <person name="Sarai C."/>
            <person name="Schaack S."/>
            <person name="Shirato S."/>
            <person name="Slamovits C.H."/>
            <person name="Spencer D.F."/>
            <person name="Suzuki S."/>
            <person name="Worden A.Z."/>
            <person name="Zauner S."/>
            <person name="Barry K."/>
            <person name="Bell C."/>
            <person name="Bharti A.K."/>
            <person name="Crow J.A."/>
            <person name="Grimwood J."/>
            <person name="Kramer R."/>
            <person name="Lindquist E."/>
            <person name="Lucas S."/>
            <person name="Salamov A."/>
            <person name="McFadden G.I."/>
            <person name="Lane C.E."/>
            <person name="Keeling P.J."/>
            <person name="Gray M.W."/>
            <person name="Grigoriev I.V."/>
            <person name="Archibald J.M."/>
        </authorList>
    </citation>
    <scope>NUCLEOTIDE SEQUENCE</scope>
    <source>
        <strain evidence="10">CCMP2712</strain>
    </source>
</reference>
<dbReference type="Pfam" id="PF17862">
    <property type="entry name" value="AAA_lid_3"/>
    <property type="match status" value="1"/>
</dbReference>
<evidence type="ECO:0000256" key="3">
    <source>
        <dbReference type="ARBA" id="ARBA00022741"/>
    </source>
</evidence>
<protein>
    <recommendedName>
        <fullName evidence="7">AAA+ ATPase domain-containing protein</fullName>
    </recommendedName>
</protein>
<dbReference type="Pfam" id="PF00004">
    <property type="entry name" value="AAA"/>
    <property type="match status" value="1"/>
</dbReference>
<keyword evidence="10" id="KW-1185">Reference proteome</keyword>
<proteinExistence type="inferred from homology"/>
<sequence>MYQAEKVLDEVVDRRAGTSFKQIAGLEGTKQVLQEALVFPSLRPDLFKGIRAPPRGVLLFGPPGNGKTLLAKAVASEMNCTFFHLSTSLIRQKYVGDSEKVVRTVFTLAEHMQPSVIFFDEVDGIFLARRENDASWVRSLQSELLTRMDGLETNHDGRLLVIAATNRPQELDEAAIRRFTRRFYIPLPDMEARLEIMNRSLQKAEVVGQDLEVDLKETNLQQVAEKMEGYTGSDVTVLCKEAAMGPIRDLFARGSEQALREEARAITACDFEYAFKRTRPSVSKKFLQVIIPSLRKL</sequence>
<dbReference type="InterPro" id="IPR003959">
    <property type="entry name" value="ATPase_AAA_core"/>
</dbReference>
<dbReference type="InterPro" id="IPR027417">
    <property type="entry name" value="P-loop_NTPase"/>
</dbReference>